<dbReference type="OrthoDB" id="9792788at2"/>
<dbReference type="RefSeq" id="WP_089269392.1">
    <property type="nucleotide sequence ID" value="NZ_FZNN01000003.1"/>
</dbReference>
<keyword evidence="2" id="KW-1133">Transmembrane helix</keyword>
<reference evidence="3 4" key="1">
    <citation type="submission" date="2017-06" db="EMBL/GenBank/DDBJ databases">
        <authorList>
            <person name="Kim H.J."/>
            <person name="Triplett B.A."/>
        </authorList>
    </citation>
    <scope>NUCLEOTIDE SEQUENCE [LARGE SCALE GENOMIC DNA]</scope>
    <source>
        <strain evidence="3 4">DSM 29052</strain>
    </source>
</reference>
<protein>
    <submittedName>
        <fullName evidence="3">UPF0716 protein FxsA</fullName>
    </submittedName>
</protein>
<dbReference type="AlphaFoldDB" id="A0A238VRV9"/>
<feature type="compositionally biased region" description="Acidic residues" evidence="1">
    <location>
        <begin position="140"/>
        <end position="149"/>
    </location>
</feature>
<feature type="compositionally biased region" description="Low complexity" evidence="1">
    <location>
        <begin position="127"/>
        <end position="137"/>
    </location>
</feature>
<dbReference type="Proteomes" id="UP000198417">
    <property type="component" value="Unassembled WGS sequence"/>
</dbReference>
<proteinExistence type="predicted"/>
<keyword evidence="4" id="KW-1185">Reference proteome</keyword>
<name>A0A238VRV9_9RHOB</name>
<dbReference type="NCBIfam" id="NF008528">
    <property type="entry name" value="PRK11463.1-2"/>
    <property type="match status" value="1"/>
</dbReference>
<dbReference type="EMBL" id="FZNN01000003">
    <property type="protein sequence ID" value="SNR36976.1"/>
    <property type="molecule type" value="Genomic_DNA"/>
</dbReference>
<dbReference type="Pfam" id="PF04186">
    <property type="entry name" value="FxsA"/>
    <property type="match status" value="1"/>
</dbReference>
<accession>A0A238VRV9</accession>
<dbReference type="GO" id="GO:0016020">
    <property type="term" value="C:membrane"/>
    <property type="evidence" value="ECO:0007669"/>
    <property type="project" value="InterPro"/>
</dbReference>
<sequence length="169" mass="18396">MWLFVAFLAVPIIEIALFIQVGGLIGLWPTLAIVVLTAVLGTWLVRSQGAMALNNVRRSFSDLRDPTEPLAHGAMILVAGVLLLTPGFFTDAMGFALLTPPVRNAVINYLRKHIKVQRFEMGGGPGPQRRPQPGARGDVIDGEYEDVTSPDDRLSPKHPTHPGSGWTKH</sequence>
<evidence type="ECO:0000313" key="4">
    <source>
        <dbReference type="Proteomes" id="UP000198417"/>
    </source>
</evidence>
<dbReference type="PANTHER" id="PTHR35335">
    <property type="entry name" value="UPF0716 PROTEIN FXSA"/>
    <property type="match status" value="1"/>
</dbReference>
<evidence type="ECO:0000256" key="2">
    <source>
        <dbReference type="SAM" id="Phobius"/>
    </source>
</evidence>
<dbReference type="InterPro" id="IPR007313">
    <property type="entry name" value="FxsA"/>
</dbReference>
<keyword evidence="2" id="KW-0472">Membrane</keyword>
<dbReference type="PANTHER" id="PTHR35335:SF1">
    <property type="entry name" value="UPF0716 PROTEIN FXSA"/>
    <property type="match status" value="1"/>
</dbReference>
<organism evidence="3 4">
    <name type="scientific">Puniceibacterium sediminis</name>
    <dbReference type="NCBI Taxonomy" id="1608407"/>
    <lineage>
        <taxon>Bacteria</taxon>
        <taxon>Pseudomonadati</taxon>
        <taxon>Pseudomonadota</taxon>
        <taxon>Alphaproteobacteria</taxon>
        <taxon>Rhodobacterales</taxon>
        <taxon>Paracoccaceae</taxon>
        <taxon>Puniceibacterium</taxon>
    </lineage>
</organism>
<evidence type="ECO:0000256" key="1">
    <source>
        <dbReference type="SAM" id="MobiDB-lite"/>
    </source>
</evidence>
<feature type="region of interest" description="Disordered" evidence="1">
    <location>
        <begin position="120"/>
        <end position="169"/>
    </location>
</feature>
<keyword evidence="2" id="KW-0812">Transmembrane</keyword>
<feature type="transmembrane region" description="Helical" evidence="2">
    <location>
        <begin position="70"/>
        <end position="89"/>
    </location>
</feature>
<gene>
    <name evidence="3" type="ORF">SAMN06265370_10369</name>
</gene>
<feature type="transmembrane region" description="Helical" evidence="2">
    <location>
        <begin position="28"/>
        <end position="49"/>
    </location>
</feature>
<evidence type="ECO:0000313" key="3">
    <source>
        <dbReference type="EMBL" id="SNR36976.1"/>
    </source>
</evidence>